<name>A0A240UGA1_9BURK</name>
<dbReference type="KEGG" id="acip:CBP36_18430"/>
<reference evidence="1" key="1">
    <citation type="submission" date="2017-05" db="EMBL/GenBank/DDBJ databases">
        <title>Polyphasic characterization of four soil-derived phenanthrene-degrading Acidovorax strains and proposal of Acidovorax phenanthrenivorans sp. nov.</title>
        <authorList>
            <person name="Singleton D."/>
            <person name="Lee J."/>
            <person name="Dickey A.N."/>
            <person name="Stroud A."/>
            <person name="Scholl E.H."/>
            <person name="Wright F.A."/>
            <person name="Aitken M.D."/>
        </authorList>
    </citation>
    <scope>NUCLEOTIDE SEQUENCE</scope>
    <source>
        <strain evidence="1">P4</strain>
    </source>
</reference>
<dbReference type="RefSeq" id="WP_086928454.1">
    <property type="nucleotide sequence ID" value="NZ_CP021362.1"/>
</dbReference>
<gene>
    <name evidence="1" type="ORF">CBP36_18430</name>
</gene>
<dbReference type="EMBL" id="CP021366">
    <property type="protein sequence ID" value="ART60534.1"/>
    <property type="molecule type" value="Genomic_DNA"/>
</dbReference>
<protein>
    <recommendedName>
        <fullName evidence="3">Protein NO VEIN C-terminal domain-containing protein</fullName>
    </recommendedName>
</protein>
<evidence type="ECO:0008006" key="3">
    <source>
        <dbReference type="Google" id="ProtNLM"/>
    </source>
</evidence>
<accession>A0A240UGA1</accession>
<organism evidence="1 2">
    <name type="scientific">Acidovorax carolinensis</name>
    <dbReference type="NCBI Taxonomy" id="553814"/>
    <lineage>
        <taxon>Bacteria</taxon>
        <taxon>Pseudomonadati</taxon>
        <taxon>Pseudomonadota</taxon>
        <taxon>Betaproteobacteria</taxon>
        <taxon>Burkholderiales</taxon>
        <taxon>Comamonadaceae</taxon>
        <taxon>Acidovorax</taxon>
    </lineage>
</organism>
<sequence>MRKLALKKLKSSDLSFFKTHFNHTPAPQSKQKGFNLDTRVMQGDGFFPALKALLEPMPKKAVHVDLVFFGPGLAPAHSLARKVKIDAKNLRLNGEFVHDPDDEPDRYSQLIEGDFAVMEFGGDAVPDSVKVVLVTAKNVKDTNLHKVFSKMLPSSDDSMAALSEEALQAAIEEAQPHAQHPIRNWLAPVLLEEIGSGDSEAIARVNKLLPRQGFSPEAFKATKDAASRNGQLGEELLKQYLESSAPHGVTSHEWTSQINAISPYDFSLTMAAGELRHADAKSTSGPFSTRLYLSTAEIRHALGSGVPYDIYRLYNVTEESAEMRVARDVKARLQVVMDSLAKVPAGVNVDSLSFEPDYFAFEPVEIQIVLPMDE</sequence>
<dbReference type="KEGG" id="acis:CBP35_00480"/>
<evidence type="ECO:0000313" key="1">
    <source>
        <dbReference type="EMBL" id="ART60534.1"/>
    </source>
</evidence>
<dbReference type="Proteomes" id="UP000194440">
    <property type="component" value="Chromosome"/>
</dbReference>
<dbReference type="OrthoDB" id="6058508at2"/>
<proteinExistence type="predicted"/>
<evidence type="ECO:0000313" key="2">
    <source>
        <dbReference type="Proteomes" id="UP000194440"/>
    </source>
</evidence>
<dbReference type="AlphaFoldDB" id="A0A240UGA1"/>
<keyword evidence="2" id="KW-1185">Reference proteome</keyword>